<keyword evidence="3" id="KW-1185">Reference proteome</keyword>
<dbReference type="AlphaFoldDB" id="A0AAN7RGR9"/>
<reference evidence="2 3" key="1">
    <citation type="journal article" date="2023" name="Hortic Res">
        <title>Pangenome of water caltrop reveals structural variations and asymmetric subgenome divergence after allopolyploidization.</title>
        <authorList>
            <person name="Zhang X."/>
            <person name="Chen Y."/>
            <person name="Wang L."/>
            <person name="Yuan Y."/>
            <person name="Fang M."/>
            <person name="Shi L."/>
            <person name="Lu R."/>
            <person name="Comes H.P."/>
            <person name="Ma Y."/>
            <person name="Chen Y."/>
            <person name="Huang G."/>
            <person name="Zhou Y."/>
            <person name="Zheng Z."/>
            <person name="Qiu Y."/>
        </authorList>
    </citation>
    <scope>NUCLEOTIDE SEQUENCE [LARGE SCALE GENOMIC DNA]</scope>
    <source>
        <strain evidence="2">F231</strain>
    </source>
</reference>
<dbReference type="EMBL" id="JAXQNO010000006">
    <property type="protein sequence ID" value="KAK4796488.1"/>
    <property type="molecule type" value="Genomic_DNA"/>
</dbReference>
<evidence type="ECO:0000313" key="3">
    <source>
        <dbReference type="Proteomes" id="UP001346149"/>
    </source>
</evidence>
<dbReference type="SUPFAM" id="SSF52021">
    <property type="entry name" value="Carbamoyl phosphate synthetase, small subunit N-terminal domain"/>
    <property type="match status" value="1"/>
</dbReference>
<feature type="domain" description="PH" evidence="1">
    <location>
        <begin position="1"/>
        <end position="25"/>
    </location>
</feature>
<dbReference type="PROSITE" id="PS50003">
    <property type="entry name" value="PH_DOMAIN"/>
    <property type="match status" value="1"/>
</dbReference>
<accession>A0AAN7RGR9</accession>
<dbReference type="InterPro" id="IPR002474">
    <property type="entry name" value="CarbamoylP_synth_ssu_N"/>
</dbReference>
<organism evidence="2 3">
    <name type="scientific">Trapa natans</name>
    <name type="common">Water chestnut</name>
    <dbReference type="NCBI Taxonomy" id="22666"/>
    <lineage>
        <taxon>Eukaryota</taxon>
        <taxon>Viridiplantae</taxon>
        <taxon>Streptophyta</taxon>
        <taxon>Embryophyta</taxon>
        <taxon>Tracheophyta</taxon>
        <taxon>Spermatophyta</taxon>
        <taxon>Magnoliopsida</taxon>
        <taxon>eudicotyledons</taxon>
        <taxon>Gunneridae</taxon>
        <taxon>Pentapetalae</taxon>
        <taxon>rosids</taxon>
        <taxon>malvids</taxon>
        <taxon>Myrtales</taxon>
        <taxon>Lythraceae</taxon>
        <taxon>Trapa</taxon>
    </lineage>
</organism>
<dbReference type="Gene3D" id="3.50.30.20">
    <property type="entry name" value="Carbamoyl-phosphate synthase small subunit, N-terminal domain"/>
    <property type="match status" value="1"/>
</dbReference>
<gene>
    <name evidence="2" type="ORF">SAY86_028814</name>
</gene>
<proteinExistence type="predicted"/>
<dbReference type="InterPro" id="IPR001849">
    <property type="entry name" value="PH_domain"/>
</dbReference>
<sequence>MYIYFYCESSDERRKWPQRLRTSLSMDSLYRPSSFTVNCLIAPSSVVPAGVVGRHWKVADARLTLRDGSIWRDKSFGAAGTQVGEAVFNTSLNGYQEIHTDPSYGRQFVLMTNPHNGNTGVKFVFGEFIQLVGRANGGA</sequence>
<dbReference type="SMART" id="SM01097">
    <property type="entry name" value="CPSase_sm_chain"/>
    <property type="match status" value="1"/>
</dbReference>
<evidence type="ECO:0000313" key="2">
    <source>
        <dbReference type="EMBL" id="KAK4796488.1"/>
    </source>
</evidence>
<evidence type="ECO:0000259" key="1">
    <source>
        <dbReference type="PROSITE" id="PS50003"/>
    </source>
</evidence>
<comment type="caution">
    <text evidence="2">The sequence shown here is derived from an EMBL/GenBank/DDBJ whole genome shotgun (WGS) entry which is preliminary data.</text>
</comment>
<dbReference type="Pfam" id="PF00988">
    <property type="entry name" value="CPSase_sm_chain"/>
    <property type="match status" value="1"/>
</dbReference>
<name>A0AAN7RGR9_TRANT</name>
<dbReference type="Proteomes" id="UP001346149">
    <property type="component" value="Unassembled WGS sequence"/>
</dbReference>
<dbReference type="InterPro" id="IPR036480">
    <property type="entry name" value="CarbP_synth_ssu_N_sf"/>
</dbReference>
<protein>
    <recommendedName>
        <fullName evidence="1">PH domain-containing protein</fullName>
    </recommendedName>
</protein>